<accession>A0A8T3DVG0</accession>
<evidence type="ECO:0000256" key="1">
    <source>
        <dbReference type="SAM" id="MobiDB-lite"/>
    </source>
</evidence>
<dbReference type="Proteomes" id="UP000829720">
    <property type="component" value="Unassembled WGS sequence"/>
</dbReference>
<comment type="caution">
    <text evidence="2">The sequence shown here is derived from an EMBL/GenBank/DDBJ whole genome shotgun (WGS) entry which is preliminary data.</text>
</comment>
<reference evidence="2" key="1">
    <citation type="submission" date="2021-01" db="EMBL/GenBank/DDBJ databases">
        <authorList>
            <person name="Zahm M."/>
            <person name="Roques C."/>
            <person name="Cabau C."/>
            <person name="Klopp C."/>
            <person name="Donnadieu C."/>
            <person name="Jouanno E."/>
            <person name="Lampietro C."/>
            <person name="Louis A."/>
            <person name="Herpin A."/>
            <person name="Echchiki A."/>
            <person name="Berthelot C."/>
            <person name="Parey E."/>
            <person name="Roest-Crollius H."/>
            <person name="Braasch I."/>
            <person name="Postlethwait J."/>
            <person name="Bobe J."/>
            <person name="Montfort J."/>
            <person name="Bouchez O."/>
            <person name="Begum T."/>
            <person name="Mejri S."/>
            <person name="Adams A."/>
            <person name="Chen W.-J."/>
            <person name="Guiguen Y."/>
        </authorList>
    </citation>
    <scope>NUCLEOTIDE SEQUENCE</scope>
    <source>
        <tissue evidence="2">Blood</tissue>
    </source>
</reference>
<name>A0A8T3DVG0_9TELE</name>
<organism evidence="2 3">
    <name type="scientific">Albula goreensis</name>
    <dbReference type="NCBI Taxonomy" id="1534307"/>
    <lineage>
        <taxon>Eukaryota</taxon>
        <taxon>Metazoa</taxon>
        <taxon>Chordata</taxon>
        <taxon>Craniata</taxon>
        <taxon>Vertebrata</taxon>
        <taxon>Euteleostomi</taxon>
        <taxon>Actinopterygii</taxon>
        <taxon>Neopterygii</taxon>
        <taxon>Teleostei</taxon>
        <taxon>Albuliformes</taxon>
        <taxon>Albulidae</taxon>
        <taxon>Albula</taxon>
    </lineage>
</organism>
<protein>
    <submittedName>
        <fullName evidence="2">Uncharacterized protein</fullName>
    </submittedName>
</protein>
<dbReference type="EMBL" id="JAERUA010000004">
    <property type="protein sequence ID" value="KAI1901083.1"/>
    <property type="molecule type" value="Genomic_DNA"/>
</dbReference>
<evidence type="ECO:0000313" key="2">
    <source>
        <dbReference type="EMBL" id="KAI1901083.1"/>
    </source>
</evidence>
<sequence length="74" mass="8283">MRGVEGQRVNRDRRTDAQTDGPSSDDPPPARLCRGWGASSGTTTVGRPRKTRLEREDANICSLRKTRGQQQKEM</sequence>
<keyword evidence="3" id="KW-1185">Reference proteome</keyword>
<evidence type="ECO:0000313" key="3">
    <source>
        <dbReference type="Proteomes" id="UP000829720"/>
    </source>
</evidence>
<proteinExistence type="predicted"/>
<dbReference type="AlphaFoldDB" id="A0A8T3DVG0"/>
<gene>
    <name evidence="2" type="ORF">AGOR_G00056480</name>
</gene>
<feature type="compositionally biased region" description="Basic and acidic residues" evidence="1">
    <location>
        <begin position="8"/>
        <end position="17"/>
    </location>
</feature>
<feature type="region of interest" description="Disordered" evidence="1">
    <location>
        <begin position="1"/>
        <end position="74"/>
    </location>
</feature>